<dbReference type="InterPro" id="IPR013106">
    <property type="entry name" value="Ig_V-set"/>
</dbReference>
<dbReference type="PANTHER" id="PTHR22804">
    <property type="entry name" value="AGGRECAN/VERSICAN PROTEOGLYCAN"/>
    <property type="match status" value="1"/>
</dbReference>
<comment type="caution">
    <text evidence="16">The sequence shown here is derived from an EMBL/GenBank/DDBJ whole genome shotgun (WGS) entry which is preliminary data.</text>
</comment>
<evidence type="ECO:0000256" key="1">
    <source>
        <dbReference type="ARBA" id="ARBA00004498"/>
    </source>
</evidence>
<evidence type="ECO:0000313" key="17">
    <source>
        <dbReference type="Proteomes" id="UP000314294"/>
    </source>
</evidence>
<evidence type="ECO:0000256" key="3">
    <source>
        <dbReference type="ARBA" id="ARBA00022530"/>
    </source>
</evidence>
<comment type="subcellular location">
    <subcellularLocation>
        <location evidence="1">Secreted</location>
        <location evidence="1">Extracellular space</location>
        <location evidence="1">Extracellular matrix</location>
    </subcellularLocation>
</comment>
<dbReference type="InterPro" id="IPR050691">
    <property type="entry name" value="Hyaluronan_bind_Proteoglycan"/>
</dbReference>
<comment type="caution">
    <text evidence="12">Lacks conserved residue(s) required for the propagation of feature annotation.</text>
</comment>
<dbReference type="PROSITE" id="PS50835">
    <property type="entry name" value="IG_LIKE"/>
    <property type="match status" value="1"/>
</dbReference>
<evidence type="ECO:0000256" key="8">
    <source>
        <dbReference type="ARBA" id="ARBA00022974"/>
    </source>
</evidence>
<keyword evidence="4" id="KW-0245">EGF-like domain</keyword>
<evidence type="ECO:0000256" key="5">
    <source>
        <dbReference type="ARBA" id="ARBA00022729"/>
    </source>
</evidence>
<dbReference type="SMART" id="SM00445">
    <property type="entry name" value="LINK"/>
    <property type="match status" value="2"/>
</dbReference>
<evidence type="ECO:0000256" key="10">
    <source>
        <dbReference type="ARBA" id="ARBA00023180"/>
    </source>
</evidence>
<dbReference type="GO" id="GO:0005540">
    <property type="term" value="F:hyaluronic acid binding"/>
    <property type="evidence" value="ECO:0007669"/>
    <property type="project" value="InterPro"/>
</dbReference>
<dbReference type="FunFam" id="3.10.100.10:FF:000002">
    <property type="entry name" value="Hyaluronan proteoglycan link protein 1"/>
    <property type="match status" value="1"/>
</dbReference>
<proteinExistence type="predicted"/>
<evidence type="ECO:0000259" key="15">
    <source>
        <dbReference type="PROSITE" id="PS50963"/>
    </source>
</evidence>
<evidence type="ECO:0000259" key="14">
    <source>
        <dbReference type="PROSITE" id="PS50835"/>
    </source>
</evidence>
<dbReference type="EMBL" id="SRLO01000114">
    <property type="protein sequence ID" value="TNN74426.1"/>
    <property type="molecule type" value="Genomic_DNA"/>
</dbReference>
<evidence type="ECO:0000256" key="13">
    <source>
        <dbReference type="SAM" id="MobiDB-lite"/>
    </source>
</evidence>
<feature type="compositionally biased region" description="Polar residues" evidence="13">
    <location>
        <begin position="389"/>
        <end position="407"/>
    </location>
</feature>
<evidence type="ECO:0000256" key="2">
    <source>
        <dbReference type="ARBA" id="ARBA00022525"/>
    </source>
</evidence>
<keyword evidence="2" id="KW-0964">Secreted</keyword>
<dbReference type="InterPro" id="IPR016187">
    <property type="entry name" value="CTDL_fold"/>
</dbReference>
<dbReference type="GO" id="GO:0002052">
    <property type="term" value="P:positive regulation of neuroblast proliferation"/>
    <property type="evidence" value="ECO:0007669"/>
    <property type="project" value="TreeGrafter"/>
</dbReference>
<dbReference type="GO" id="GO:0072534">
    <property type="term" value="C:perineuronal net"/>
    <property type="evidence" value="ECO:0007669"/>
    <property type="project" value="TreeGrafter"/>
</dbReference>
<dbReference type="InterPro" id="IPR016186">
    <property type="entry name" value="C-type_lectin-like/link_sf"/>
</dbReference>
<dbReference type="Proteomes" id="UP000314294">
    <property type="component" value="Unassembled WGS sequence"/>
</dbReference>
<dbReference type="GO" id="GO:0045202">
    <property type="term" value="C:synapse"/>
    <property type="evidence" value="ECO:0007669"/>
    <property type="project" value="TreeGrafter"/>
</dbReference>
<dbReference type="AlphaFoldDB" id="A0A4Z2I8S4"/>
<dbReference type="InterPro" id="IPR007110">
    <property type="entry name" value="Ig-like_dom"/>
</dbReference>
<dbReference type="PROSITE" id="PS50963">
    <property type="entry name" value="LINK_2"/>
    <property type="match status" value="2"/>
</dbReference>
<dbReference type="InterPro" id="IPR013783">
    <property type="entry name" value="Ig-like_fold"/>
</dbReference>
<feature type="domain" description="Ig-like" evidence="14">
    <location>
        <begin position="19"/>
        <end position="132"/>
    </location>
</feature>
<keyword evidence="6" id="KW-0677">Repeat</keyword>
<dbReference type="Gene3D" id="3.10.100.10">
    <property type="entry name" value="Mannose-Binding Protein A, subunit A"/>
    <property type="match status" value="2"/>
</dbReference>
<keyword evidence="9 12" id="KW-1015">Disulfide bond</keyword>
<dbReference type="GO" id="GO:0007417">
    <property type="term" value="P:central nervous system development"/>
    <property type="evidence" value="ECO:0007669"/>
    <property type="project" value="TreeGrafter"/>
</dbReference>
<dbReference type="OrthoDB" id="5860362at2759"/>
<feature type="domain" description="Link" evidence="15">
    <location>
        <begin position="236"/>
        <end position="333"/>
    </location>
</feature>
<dbReference type="CDD" id="cd03520">
    <property type="entry name" value="Link_domain_CSPGs_modules_2_4"/>
    <property type="match status" value="1"/>
</dbReference>
<dbReference type="PANTHER" id="PTHR22804:SF6">
    <property type="entry name" value="VERSICAN CORE PROTEIN"/>
    <property type="match status" value="1"/>
</dbReference>
<dbReference type="PROSITE" id="PS01241">
    <property type="entry name" value="LINK_1"/>
    <property type="match status" value="1"/>
</dbReference>
<sequence length="756" mass="82278">MQHYIVASNMLSIIGPVTGSLSGKVNLPCFFSIIPTTAPLIGPKGTSASSRDYLRIKWTKLDGDVESTVLVAQNGVIKIGSSYRNRVSVPSHPEDVGDASLTMVKLRASDSGTYRCEVMYGIEDTQDTVNLDVNGVVFHYRESTSRYTMNYPNAVQTCRNIGATIATFDQLKAAYEDGFDQCDAGWIADQTVRYPITKPRKGCFGNLLAKPGVRSYGTRKPTNTYDVYCYADKLDGEVYYAPVTRKMTFEEAGAECKTRDSVLATPGQLHAAWRHGLDQCDYGWLSDGSVRHPVAIPRLQCGGGLLGVRTIYRYRNQTGFPEPTTKLGAYCFRGRTTVINQTSFLDMSVMEILTTTVSSPTSIPLLERTTPSLTPTPERVSEAEESPDSAVSTNPPSMFSTSMTPTRLSPAGHEEELLTTDSPTIKEELEDTDDVASTVATDFNVDDFASDNETHMESAPHRGDTFSEPRRPTESPAFTESGATPSDEPDDQSIIEISTIQPDVPMPEASLGTEPMFAKGNTEETLLDDLITRAMASSNATNAPTESTELTSEEVFSSTESRSTMWHHPTTPFPDYDEIETEFLIEALPPTPPPQRDEVTPGATAASAAPVDVGTSSEDVTSPTSVRFFEAFTSQGPEHSGDFVSEVGTITDTSAEYFTSAPIAAALADRTATPGPEVAEDPSIRGTAIIQDVSDCNRLKLQEFRKTTVAEEKDPPRPPMAVAEAQIAILKVSRLYCHKILSLPLYQLDLTITPPP</sequence>
<reference evidence="16 17" key="1">
    <citation type="submission" date="2019-03" db="EMBL/GenBank/DDBJ databases">
        <title>First draft genome of Liparis tanakae, snailfish: a comprehensive survey of snailfish specific genes.</title>
        <authorList>
            <person name="Kim W."/>
            <person name="Song I."/>
            <person name="Jeong J.-H."/>
            <person name="Kim D."/>
            <person name="Kim S."/>
            <person name="Ryu S."/>
            <person name="Song J.Y."/>
            <person name="Lee S.K."/>
        </authorList>
    </citation>
    <scope>NUCLEOTIDE SEQUENCE [LARGE SCALE GENOMIC DNA]</scope>
    <source>
        <tissue evidence="16">Muscle</tissue>
    </source>
</reference>
<evidence type="ECO:0000256" key="7">
    <source>
        <dbReference type="ARBA" id="ARBA00022837"/>
    </source>
</evidence>
<dbReference type="SUPFAM" id="SSF48726">
    <property type="entry name" value="Immunoglobulin"/>
    <property type="match status" value="1"/>
</dbReference>
<feature type="domain" description="Link" evidence="15">
    <location>
        <begin position="136"/>
        <end position="231"/>
    </location>
</feature>
<evidence type="ECO:0000256" key="9">
    <source>
        <dbReference type="ARBA" id="ARBA00023157"/>
    </source>
</evidence>
<evidence type="ECO:0000256" key="11">
    <source>
        <dbReference type="ARBA" id="ARBA00023319"/>
    </source>
</evidence>
<dbReference type="SMART" id="SM00406">
    <property type="entry name" value="IGv"/>
    <property type="match status" value="1"/>
</dbReference>
<dbReference type="InterPro" id="IPR000538">
    <property type="entry name" value="Link_dom"/>
</dbReference>
<protein>
    <submittedName>
        <fullName evidence="16">Versican core protein</fullName>
    </submittedName>
</protein>
<dbReference type="GO" id="GO:0005615">
    <property type="term" value="C:extracellular space"/>
    <property type="evidence" value="ECO:0007669"/>
    <property type="project" value="TreeGrafter"/>
</dbReference>
<feature type="region of interest" description="Disordered" evidence="13">
    <location>
        <begin position="368"/>
        <end position="425"/>
    </location>
</feature>
<dbReference type="Gene3D" id="2.60.40.10">
    <property type="entry name" value="Immunoglobulins"/>
    <property type="match status" value="1"/>
</dbReference>
<dbReference type="GO" id="GO:0010001">
    <property type="term" value="P:glial cell differentiation"/>
    <property type="evidence" value="ECO:0007669"/>
    <property type="project" value="TreeGrafter"/>
</dbReference>
<dbReference type="GO" id="GO:0007155">
    <property type="term" value="P:cell adhesion"/>
    <property type="evidence" value="ECO:0007669"/>
    <property type="project" value="InterPro"/>
</dbReference>
<feature type="compositionally biased region" description="Basic and acidic residues" evidence="13">
    <location>
        <begin position="452"/>
        <end position="473"/>
    </location>
</feature>
<keyword evidence="17" id="KW-1185">Reference proteome</keyword>
<evidence type="ECO:0000313" key="16">
    <source>
        <dbReference type="EMBL" id="TNN74426.1"/>
    </source>
</evidence>
<keyword evidence="5" id="KW-0732">Signal</keyword>
<name>A0A4Z2I8S4_9TELE</name>
<dbReference type="Pfam" id="PF00193">
    <property type="entry name" value="Xlink"/>
    <property type="match status" value="2"/>
</dbReference>
<keyword evidence="10" id="KW-0325">Glycoprotein</keyword>
<evidence type="ECO:0000256" key="12">
    <source>
        <dbReference type="PROSITE-ProRule" id="PRU00323"/>
    </source>
</evidence>
<dbReference type="InterPro" id="IPR036179">
    <property type="entry name" value="Ig-like_dom_sf"/>
</dbReference>
<gene>
    <name evidence="16" type="primary">VCAN_1</name>
    <name evidence="16" type="ORF">EYF80_015385</name>
</gene>
<dbReference type="Pfam" id="PF07686">
    <property type="entry name" value="V-set"/>
    <property type="match status" value="1"/>
</dbReference>
<dbReference type="FunFam" id="3.10.100.10:FF:000011">
    <property type="entry name" value="Aggrecan core protein"/>
    <property type="match status" value="1"/>
</dbReference>
<dbReference type="InterPro" id="IPR003599">
    <property type="entry name" value="Ig_sub"/>
</dbReference>
<dbReference type="SMART" id="SM00409">
    <property type="entry name" value="IG"/>
    <property type="match status" value="1"/>
</dbReference>
<organism evidence="16 17">
    <name type="scientific">Liparis tanakae</name>
    <name type="common">Tanaka's snailfish</name>
    <dbReference type="NCBI Taxonomy" id="230148"/>
    <lineage>
        <taxon>Eukaryota</taxon>
        <taxon>Metazoa</taxon>
        <taxon>Chordata</taxon>
        <taxon>Craniata</taxon>
        <taxon>Vertebrata</taxon>
        <taxon>Euteleostomi</taxon>
        <taxon>Actinopterygii</taxon>
        <taxon>Neopterygii</taxon>
        <taxon>Teleostei</taxon>
        <taxon>Neoteleostei</taxon>
        <taxon>Acanthomorphata</taxon>
        <taxon>Eupercaria</taxon>
        <taxon>Perciformes</taxon>
        <taxon>Cottioidei</taxon>
        <taxon>Cottales</taxon>
        <taxon>Liparidae</taxon>
        <taxon>Liparis</taxon>
    </lineage>
</organism>
<dbReference type="SUPFAM" id="SSF56436">
    <property type="entry name" value="C-type lectin-like"/>
    <property type="match status" value="2"/>
</dbReference>
<accession>A0A4Z2I8S4</accession>
<dbReference type="GO" id="GO:0001501">
    <property type="term" value="P:skeletal system development"/>
    <property type="evidence" value="ECO:0007669"/>
    <property type="project" value="TreeGrafter"/>
</dbReference>
<evidence type="ECO:0000256" key="6">
    <source>
        <dbReference type="ARBA" id="ARBA00022737"/>
    </source>
</evidence>
<keyword evidence="11" id="KW-0393">Immunoglobulin domain</keyword>
<keyword evidence="7" id="KW-0106">Calcium</keyword>
<keyword evidence="3" id="KW-0272">Extracellular matrix</keyword>
<feature type="region of interest" description="Disordered" evidence="13">
    <location>
        <begin position="590"/>
        <end position="620"/>
    </location>
</feature>
<evidence type="ECO:0000256" key="4">
    <source>
        <dbReference type="ARBA" id="ARBA00022536"/>
    </source>
</evidence>
<feature type="disulfide bond" evidence="12">
    <location>
        <begin position="280"/>
        <end position="301"/>
    </location>
</feature>
<keyword evidence="8" id="KW-0654">Proteoglycan</keyword>
<dbReference type="PRINTS" id="PR01265">
    <property type="entry name" value="LINKMODULE"/>
</dbReference>
<dbReference type="CDD" id="cd03517">
    <property type="entry name" value="Link_domain_CSPGs_modules_1_3"/>
    <property type="match status" value="1"/>
</dbReference>
<feature type="disulfide bond" evidence="12">
    <location>
        <begin position="182"/>
        <end position="203"/>
    </location>
</feature>
<feature type="region of interest" description="Disordered" evidence="13">
    <location>
        <begin position="447"/>
        <end position="492"/>
    </location>
</feature>